<evidence type="ECO:0000256" key="5">
    <source>
        <dbReference type="ARBA" id="ARBA00023136"/>
    </source>
</evidence>
<organism evidence="8 9">
    <name type="scientific">Seriola lalandi dorsalis</name>
    <dbReference type="NCBI Taxonomy" id="1841481"/>
    <lineage>
        <taxon>Eukaryota</taxon>
        <taxon>Metazoa</taxon>
        <taxon>Chordata</taxon>
        <taxon>Craniata</taxon>
        <taxon>Vertebrata</taxon>
        <taxon>Euteleostomi</taxon>
        <taxon>Actinopterygii</taxon>
        <taxon>Neopterygii</taxon>
        <taxon>Teleostei</taxon>
        <taxon>Neoteleostei</taxon>
        <taxon>Acanthomorphata</taxon>
        <taxon>Carangaria</taxon>
        <taxon>Carangiformes</taxon>
        <taxon>Carangidae</taxon>
        <taxon>Seriola</taxon>
    </lineage>
</organism>
<evidence type="ECO:0000256" key="2">
    <source>
        <dbReference type="ARBA" id="ARBA00011016"/>
    </source>
</evidence>
<evidence type="ECO:0000313" key="8">
    <source>
        <dbReference type="Ensembl" id="ENSSLDP00000019629.1"/>
    </source>
</evidence>
<dbReference type="InterPro" id="IPR010335">
    <property type="entry name" value="Mesothelin"/>
</dbReference>
<sequence>MAVIQTSPDVFVQHINMEGCYVTGYQVPERMLLSTVFNNSDLPMEDRNADSSNTLLSTFLDVLNSATAGPNKGSKTGHVPMDDSDKMKIKMWNCTNLANMIRLMRNSSEASACYVRAFLAPVSWATLTTNSENNMDSDDYDTLLWAAKPALLDMPSSKMNLPSKAEGQNMKMMMKMLQEMFDPMSDNQRTRVAQWAKEQITQNYFNCTMKPPSHSRSTHLERCKASLKWLNLEAMTMMGPYLSRLAPPDVDSSPKEKLCKFFRSAMFRSTLSRATRMTPSLGKKFLQRVQDCFSEKEEFAEHMDKLGTLACYYYDAPDLTPELSKKLLSQLDNCDNPRIRQLKKRLVKSVISKSNTAQALRELGSSVTMLSPKQLSMLSDTDLKEVLKNLGPNVQWTRGQMRALLKKQLGDKKCKEVSGEELMALQSVAEGLPSCVLKHMKARVILEDREALKNISRRMRKGQLKAMLEGLRGGVDPSELVQKLSGPLLRRISLSSLEKANITSLDQVENKTWSRPQAAYLAKKMQDLKQLQFRRLRSVLQGITCKMIDKVADNDTQNMAQAVAETPQWVPKVQAGCAARKLFATLEKERADYFKTITSEELDKIPAFLLPHLPPSKVKDLPDSVCPVFIDKMEMANLSSLPLRAPSRPVLTEKALNCLTKEVDFSKLTSEDVSRLGQLLCELTASQLRLMAPDVINSTLQAMASCQHIPQGHRADLIQLVNQTFGDPSDWSAETMEALGPILLLDDTATSALPNKPWMKDVLYFLKSRLSHVSDALRKKFFDLTTTTNTANAARRKREANSNGVASSNTGTNSDRTPTVEMIEELGMANVYWLAPELDRMSKNTFLATVEILGAIPDYSADQLDVLSKKAIEAFGPVSAMTESEVMQMGCITQGFSGADLEKLPFTLDAVEEIAHCGWNDSQMELVWRAVAKYNTLTAQQLGTTDMVTLNRFICGLTSGEIKQLDKDAFRDAVGSMDGIQCSFNVTQELKMLAMSVFGKPSTWNEAQVSDLGNIIAGLDANELASMDPSLFSFLSDTSIPLIPPNNFAALSVAQLEALGPDNAAMVTNKQRAALRVTQRAALDRALTGSLTRSHEPTKTSQSGAPSLSVEGISAYVKPLLFLLMGFLLL</sequence>
<feature type="compositionally biased region" description="Polar residues" evidence="7">
    <location>
        <begin position="801"/>
        <end position="817"/>
    </location>
</feature>
<keyword evidence="3" id="KW-0732">Signal</keyword>
<dbReference type="GO" id="GO:0007160">
    <property type="term" value="P:cell-matrix adhesion"/>
    <property type="evidence" value="ECO:0007669"/>
    <property type="project" value="TreeGrafter"/>
</dbReference>
<comment type="subcellular location">
    <subcellularLocation>
        <location evidence="1">Membrane</location>
    </subcellularLocation>
</comment>
<dbReference type="Proteomes" id="UP000261360">
    <property type="component" value="Unplaced"/>
</dbReference>
<dbReference type="Ensembl" id="ENSSLDT00000020289.1">
    <property type="protein sequence ID" value="ENSSLDP00000019629.1"/>
    <property type="gene ID" value="ENSSLDG00000015390.1"/>
</dbReference>
<protein>
    <submittedName>
        <fullName evidence="8">Otoancorin</fullName>
    </submittedName>
</protein>
<dbReference type="STRING" id="1841481.ENSSLDP00000019629"/>
<comment type="similarity">
    <text evidence="2">Belongs to the mesothelin family.</text>
</comment>
<evidence type="ECO:0000256" key="1">
    <source>
        <dbReference type="ARBA" id="ARBA00004370"/>
    </source>
</evidence>
<evidence type="ECO:0000256" key="4">
    <source>
        <dbReference type="ARBA" id="ARBA00022889"/>
    </source>
</evidence>
<dbReference type="Pfam" id="PF06060">
    <property type="entry name" value="Mesothelin"/>
    <property type="match status" value="1"/>
</dbReference>
<evidence type="ECO:0000256" key="3">
    <source>
        <dbReference type="ARBA" id="ARBA00022729"/>
    </source>
</evidence>
<evidence type="ECO:0000256" key="7">
    <source>
        <dbReference type="SAM" id="MobiDB-lite"/>
    </source>
</evidence>
<dbReference type="GO" id="GO:0009986">
    <property type="term" value="C:cell surface"/>
    <property type="evidence" value="ECO:0007669"/>
    <property type="project" value="TreeGrafter"/>
</dbReference>
<dbReference type="GO" id="GO:0016020">
    <property type="term" value="C:membrane"/>
    <property type="evidence" value="ECO:0007669"/>
    <property type="project" value="UniProtKB-SubCell"/>
</dbReference>
<reference evidence="8" key="1">
    <citation type="submission" date="2025-08" db="UniProtKB">
        <authorList>
            <consortium name="Ensembl"/>
        </authorList>
    </citation>
    <scope>IDENTIFICATION</scope>
</reference>
<reference evidence="8" key="2">
    <citation type="submission" date="2025-09" db="UniProtKB">
        <authorList>
            <consortium name="Ensembl"/>
        </authorList>
    </citation>
    <scope>IDENTIFICATION</scope>
</reference>
<dbReference type="InterPro" id="IPR026664">
    <property type="entry name" value="Stereocilin-rel"/>
</dbReference>
<name>A0A3B4Y8Y5_SERLL</name>
<proteinExistence type="inferred from homology"/>
<dbReference type="AlphaFoldDB" id="A0A3B4Y8Y5"/>
<feature type="region of interest" description="Disordered" evidence="7">
    <location>
        <begin position="793"/>
        <end position="817"/>
    </location>
</feature>
<dbReference type="PANTHER" id="PTHR23412">
    <property type="entry name" value="STEREOCILIN RELATED"/>
    <property type="match status" value="1"/>
</dbReference>
<keyword evidence="6" id="KW-0325">Glycoprotein</keyword>
<dbReference type="PANTHER" id="PTHR23412:SF21">
    <property type="entry name" value="OTOANCORIN ISOFORM X1"/>
    <property type="match status" value="1"/>
</dbReference>
<dbReference type="GeneTree" id="ENSGT00950000182957"/>
<keyword evidence="9" id="KW-1185">Reference proteome</keyword>
<keyword evidence="4" id="KW-0130">Cell adhesion</keyword>
<evidence type="ECO:0000256" key="6">
    <source>
        <dbReference type="ARBA" id="ARBA00023180"/>
    </source>
</evidence>
<evidence type="ECO:0000313" key="9">
    <source>
        <dbReference type="Proteomes" id="UP000261360"/>
    </source>
</evidence>
<keyword evidence="5" id="KW-0472">Membrane</keyword>
<accession>A0A3B4Y8Y5</accession>